<dbReference type="InterPro" id="IPR001633">
    <property type="entry name" value="EAL_dom"/>
</dbReference>
<dbReference type="PROSITE" id="PS50112">
    <property type="entry name" value="PAS"/>
    <property type="match status" value="1"/>
</dbReference>
<dbReference type="PROSITE" id="PS50113">
    <property type="entry name" value="PAC"/>
    <property type="match status" value="1"/>
</dbReference>
<dbReference type="SMART" id="SM00052">
    <property type="entry name" value="EAL"/>
    <property type="match status" value="1"/>
</dbReference>
<dbReference type="Pfam" id="PF00990">
    <property type="entry name" value="GGDEF"/>
    <property type="match status" value="1"/>
</dbReference>
<feature type="transmembrane region" description="Helical" evidence="1">
    <location>
        <begin position="218"/>
        <end position="237"/>
    </location>
</feature>
<proteinExistence type="predicted"/>
<evidence type="ECO:0000259" key="6">
    <source>
        <dbReference type="PROSITE" id="PS50924"/>
    </source>
</evidence>
<keyword evidence="1" id="KW-1133">Transmembrane helix</keyword>
<dbReference type="Pfam" id="PF00563">
    <property type="entry name" value="EAL"/>
    <property type="match status" value="1"/>
</dbReference>
<dbReference type="InterPro" id="IPR005330">
    <property type="entry name" value="MHYT_dom"/>
</dbReference>
<dbReference type="InterPro" id="IPR035919">
    <property type="entry name" value="EAL_sf"/>
</dbReference>
<dbReference type="NCBIfam" id="TIGR00229">
    <property type="entry name" value="sensory_box"/>
    <property type="match status" value="1"/>
</dbReference>
<dbReference type="Gene3D" id="3.30.450.20">
    <property type="entry name" value="PAS domain"/>
    <property type="match status" value="1"/>
</dbReference>
<feature type="transmembrane region" description="Helical" evidence="1">
    <location>
        <begin position="106"/>
        <end position="127"/>
    </location>
</feature>
<dbReference type="Gene3D" id="3.20.20.450">
    <property type="entry name" value="EAL domain"/>
    <property type="match status" value="1"/>
</dbReference>
<evidence type="ECO:0000313" key="8">
    <source>
        <dbReference type="Proteomes" id="UP000297982"/>
    </source>
</evidence>
<dbReference type="NCBIfam" id="TIGR00254">
    <property type="entry name" value="GGDEF"/>
    <property type="match status" value="1"/>
</dbReference>
<dbReference type="PANTHER" id="PTHR44757:SF2">
    <property type="entry name" value="BIOFILM ARCHITECTURE MAINTENANCE PROTEIN MBAA"/>
    <property type="match status" value="1"/>
</dbReference>
<dbReference type="Gene3D" id="3.30.70.270">
    <property type="match status" value="1"/>
</dbReference>
<dbReference type="InterPro" id="IPR013767">
    <property type="entry name" value="PAS_fold"/>
</dbReference>
<feature type="domain" description="EAL" evidence="4">
    <location>
        <begin position="552"/>
        <end position="805"/>
    </location>
</feature>
<dbReference type="PROSITE" id="PS50883">
    <property type="entry name" value="EAL"/>
    <property type="match status" value="1"/>
</dbReference>
<dbReference type="InterPro" id="IPR000160">
    <property type="entry name" value="GGDEF_dom"/>
</dbReference>
<evidence type="ECO:0000259" key="4">
    <source>
        <dbReference type="PROSITE" id="PS50883"/>
    </source>
</evidence>
<dbReference type="SMART" id="SM00267">
    <property type="entry name" value="GGDEF"/>
    <property type="match status" value="1"/>
</dbReference>
<dbReference type="Proteomes" id="UP000297982">
    <property type="component" value="Unassembled WGS sequence"/>
</dbReference>
<dbReference type="Pfam" id="PF00989">
    <property type="entry name" value="PAS"/>
    <property type="match status" value="1"/>
</dbReference>
<dbReference type="STRING" id="192814.GCA_900166575_01963"/>
<dbReference type="InterPro" id="IPR035965">
    <property type="entry name" value="PAS-like_dom_sf"/>
</dbReference>
<dbReference type="SUPFAM" id="SSF141868">
    <property type="entry name" value="EAL domain-like"/>
    <property type="match status" value="1"/>
</dbReference>
<feature type="domain" description="PAS" evidence="2">
    <location>
        <begin position="253"/>
        <end position="323"/>
    </location>
</feature>
<dbReference type="InterPro" id="IPR000700">
    <property type="entry name" value="PAS-assoc_C"/>
</dbReference>
<dbReference type="InterPro" id="IPR052155">
    <property type="entry name" value="Biofilm_reg_signaling"/>
</dbReference>
<dbReference type="InterPro" id="IPR029787">
    <property type="entry name" value="Nucleotide_cyclase"/>
</dbReference>
<feature type="transmembrane region" description="Helical" evidence="1">
    <location>
        <begin position="79"/>
        <end position="99"/>
    </location>
</feature>
<dbReference type="CDD" id="cd01949">
    <property type="entry name" value="GGDEF"/>
    <property type="match status" value="1"/>
</dbReference>
<dbReference type="SMART" id="SM00091">
    <property type="entry name" value="PAS"/>
    <property type="match status" value="1"/>
</dbReference>
<feature type="transmembrane region" description="Helical" evidence="1">
    <location>
        <begin position="43"/>
        <end position="67"/>
    </location>
</feature>
<feature type="domain" description="PAC" evidence="3">
    <location>
        <begin position="330"/>
        <end position="380"/>
    </location>
</feature>
<dbReference type="GO" id="GO:0016020">
    <property type="term" value="C:membrane"/>
    <property type="evidence" value="ECO:0007669"/>
    <property type="project" value="UniProtKB-UniRule"/>
</dbReference>
<evidence type="ECO:0000259" key="3">
    <source>
        <dbReference type="PROSITE" id="PS50113"/>
    </source>
</evidence>
<dbReference type="SUPFAM" id="SSF55785">
    <property type="entry name" value="PYP-like sensor domain (PAS domain)"/>
    <property type="match status" value="1"/>
</dbReference>
<dbReference type="PROSITE" id="PS50887">
    <property type="entry name" value="GGDEF"/>
    <property type="match status" value="1"/>
</dbReference>
<keyword evidence="1" id="KW-0812">Transmembrane</keyword>
<evidence type="ECO:0000259" key="2">
    <source>
        <dbReference type="PROSITE" id="PS50112"/>
    </source>
</evidence>
<dbReference type="InterPro" id="IPR000014">
    <property type="entry name" value="PAS"/>
</dbReference>
<evidence type="ECO:0000313" key="7">
    <source>
        <dbReference type="EMBL" id="TGB04945.1"/>
    </source>
</evidence>
<sequence>MEEMVGHYHVWFVVLSILIAIAASFASLRMVERLRRAVGWHRWKWIVAGGTMLGGGIWSMHFVAMLAYEMDMTVTYDMVLLTISILSSALASFLAFYIISQKNSNLIRLLIGSFFIGTGIITMHYVGMEAMRMPASIVYDPWIVALSVVIAYSASFVALIVFRAFSDQPSKFSRYSWGAAVVLGVAICGMHYTGMEAATFFHDESKVVATMAIYSETLGYTVTLGILLLIGLFTLLVRFDSKMEHQTEQLQFMDNMYQSIIESANDAVITMAQDGTIYSWNSGAARMFGFNKDKVVGQPLTMIMPDKYRKAHDGGVARYMETKQKRVIGQTVELEGQHESGRIFPIELSLSTTMYREEVFFTGMIRDISERIQNQERIEELVYKDELTKLPNRRMLNEHIGSLLEKVDEKCCIAVLFFDLDRFKQINDVYGHRLGDSVLIEVTKRLQSNVESSPFIARQSGDEFVMVLGDTSSYHAGRLAEQLIETIKAPIAIEELELFITFSIGISLYPEDGQTAEALIKHADTAMYQAKMNGGGHYQFFTTEINDAISRKMMLETGLRKAVEREEIEIYYQPQVDVTTGNVNSFEALVRWNHPELGLIPPLDFIPLAEETKLIIPIGEWILSESCRQFLVWTEQGHSLKHISVNISAVQFQEPDFPQMVVKVIKDTGINPEHLDLELTESVIQNPDIAIPFMHQLKAMGVRLSLDDFGTGYSSLSYLKEFPLDTLKIDKSFTQTVLESEKDQAVVDTIIHMALKLNLNVIAEGVETDGQLQYLLGQKCHQYQGYLYSAPIPKEEIEGLLHKKRGWTIT</sequence>
<evidence type="ECO:0000256" key="1">
    <source>
        <dbReference type="PROSITE-ProRule" id="PRU00244"/>
    </source>
</evidence>
<feature type="domain" description="MHYT" evidence="6">
    <location>
        <begin position="8"/>
        <end position="201"/>
    </location>
</feature>
<reference evidence="7 8" key="1">
    <citation type="journal article" date="2003" name="Int. J. Syst. Evol. Microbiol.">
        <title>Halobacillus salinus sp. nov., isolated from a salt lake on the coast of the East Sea in Korea.</title>
        <authorList>
            <person name="Yoon J.H."/>
            <person name="Kang K.H."/>
            <person name="Park Y.H."/>
        </authorList>
    </citation>
    <scope>NUCLEOTIDE SEQUENCE [LARGE SCALE GENOMIC DNA]</scope>
    <source>
        <strain evidence="7 8">HSL-3</strain>
    </source>
</reference>
<evidence type="ECO:0000259" key="5">
    <source>
        <dbReference type="PROSITE" id="PS50887"/>
    </source>
</evidence>
<feature type="transmembrane region" description="Helical" evidence="1">
    <location>
        <begin position="177"/>
        <end position="198"/>
    </location>
</feature>
<gene>
    <name evidence="7" type="ORF">E4663_08110</name>
</gene>
<dbReference type="InterPro" id="IPR043128">
    <property type="entry name" value="Rev_trsase/Diguanyl_cyclase"/>
</dbReference>
<comment type="caution">
    <text evidence="7">The sequence shown here is derived from an EMBL/GenBank/DDBJ whole genome shotgun (WGS) entry which is preliminary data.</text>
</comment>
<dbReference type="GO" id="GO:0006355">
    <property type="term" value="P:regulation of DNA-templated transcription"/>
    <property type="evidence" value="ECO:0007669"/>
    <property type="project" value="InterPro"/>
</dbReference>
<organism evidence="7 8">
    <name type="scientific">Halobacillus salinus</name>
    <dbReference type="NCBI Taxonomy" id="192814"/>
    <lineage>
        <taxon>Bacteria</taxon>
        <taxon>Bacillati</taxon>
        <taxon>Bacillota</taxon>
        <taxon>Bacilli</taxon>
        <taxon>Bacillales</taxon>
        <taxon>Bacillaceae</taxon>
        <taxon>Halobacillus</taxon>
    </lineage>
</organism>
<dbReference type="PROSITE" id="PS50924">
    <property type="entry name" value="MHYT"/>
    <property type="match status" value="1"/>
</dbReference>
<dbReference type="FunFam" id="3.20.20.450:FF:000001">
    <property type="entry name" value="Cyclic di-GMP phosphodiesterase yahA"/>
    <property type="match status" value="1"/>
</dbReference>
<dbReference type="PANTHER" id="PTHR44757">
    <property type="entry name" value="DIGUANYLATE CYCLASE DGCP"/>
    <property type="match status" value="1"/>
</dbReference>
<dbReference type="Pfam" id="PF03707">
    <property type="entry name" value="MHYT"/>
    <property type="match status" value="2"/>
</dbReference>
<feature type="transmembrane region" description="Helical" evidence="1">
    <location>
        <begin position="6"/>
        <end position="31"/>
    </location>
</feature>
<keyword evidence="1" id="KW-0472">Membrane</keyword>
<accession>A0A4Z0H7J6</accession>
<dbReference type="AlphaFoldDB" id="A0A4Z0H7J6"/>
<protein>
    <submittedName>
        <fullName evidence="7">GGDEF and EAL domain-containing protein</fullName>
    </submittedName>
</protein>
<dbReference type="EMBL" id="SRJC01000001">
    <property type="protein sequence ID" value="TGB04945.1"/>
    <property type="molecule type" value="Genomic_DNA"/>
</dbReference>
<feature type="transmembrane region" description="Helical" evidence="1">
    <location>
        <begin position="142"/>
        <end position="165"/>
    </location>
</feature>
<keyword evidence="8" id="KW-1185">Reference proteome</keyword>
<dbReference type="CDD" id="cd01948">
    <property type="entry name" value="EAL"/>
    <property type="match status" value="1"/>
</dbReference>
<feature type="domain" description="GGDEF" evidence="5">
    <location>
        <begin position="411"/>
        <end position="543"/>
    </location>
</feature>
<dbReference type="CDD" id="cd00130">
    <property type="entry name" value="PAS"/>
    <property type="match status" value="1"/>
</dbReference>
<dbReference type="SUPFAM" id="SSF55073">
    <property type="entry name" value="Nucleotide cyclase"/>
    <property type="match status" value="1"/>
</dbReference>
<name>A0A4Z0H7J6_9BACI</name>